<protein>
    <submittedName>
        <fullName evidence="1">Uncharacterized protein</fullName>
    </submittedName>
</protein>
<name>A0A397VQM3_9GLOM</name>
<reference evidence="1 2" key="1">
    <citation type="submission" date="2018-06" db="EMBL/GenBank/DDBJ databases">
        <title>Comparative genomics reveals the genomic features of Rhizophagus irregularis, R. cerebriforme, R. diaphanum and Gigaspora rosea, and their symbiotic lifestyle signature.</title>
        <authorList>
            <person name="Morin E."/>
            <person name="San Clemente H."/>
            <person name="Chen E.C.H."/>
            <person name="De La Providencia I."/>
            <person name="Hainaut M."/>
            <person name="Kuo A."/>
            <person name="Kohler A."/>
            <person name="Murat C."/>
            <person name="Tang N."/>
            <person name="Roy S."/>
            <person name="Loubradou J."/>
            <person name="Henrissat B."/>
            <person name="Grigoriev I.V."/>
            <person name="Corradi N."/>
            <person name="Roux C."/>
            <person name="Martin F.M."/>
        </authorList>
    </citation>
    <scope>NUCLEOTIDE SEQUENCE [LARGE SCALE GENOMIC DNA]</scope>
    <source>
        <strain evidence="1 2">DAOM 194757</strain>
    </source>
</reference>
<keyword evidence="2" id="KW-1185">Reference proteome</keyword>
<dbReference type="GO" id="GO:0003677">
    <property type="term" value="F:DNA binding"/>
    <property type="evidence" value="ECO:0007669"/>
    <property type="project" value="InterPro"/>
</dbReference>
<organism evidence="1 2">
    <name type="scientific">Gigaspora rosea</name>
    <dbReference type="NCBI Taxonomy" id="44941"/>
    <lineage>
        <taxon>Eukaryota</taxon>
        <taxon>Fungi</taxon>
        <taxon>Fungi incertae sedis</taxon>
        <taxon>Mucoromycota</taxon>
        <taxon>Glomeromycotina</taxon>
        <taxon>Glomeromycetes</taxon>
        <taxon>Diversisporales</taxon>
        <taxon>Gigasporaceae</taxon>
        <taxon>Gigaspora</taxon>
    </lineage>
</organism>
<evidence type="ECO:0000313" key="2">
    <source>
        <dbReference type="Proteomes" id="UP000266673"/>
    </source>
</evidence>
<dbReference type="SUPFAM" id="SSF56349">
    <property type="entry name" value="DNA breaking-rejoining enzymes"/>
    <property type="match status" value="1"/>
</dbReference>
<dbReference type="InterPro" id="IPR052787">
    <property type="entry name" value="MAVS"/>
</dbReference>
<evidence type="ECO:0000313" key="1">
    <source>
        <dbReference type="EMBL" id="RIB24238.1"/>
    </source>
</evidence>
<dbReference type="EMBL" id="QKWP01000225">
    <property type="protein sequence ID" value="RIB24238.1"/>
    <property type="molecule type" value="Genomic_DNA"/>
</dbReference>
<gene>
    <name evidence="1" type="ORF">C2G38_2285269</name>
</gene>
<dbReference type="InterPro" id="IPR011010">
    <property type="entry name" value="DNA_brk_join_enz"/>
</dbReference>
<dbReference type="OrthoDB" id="10647229at2759"/>
<dbReference type="PANTHER" id="PTHR21446">
    <property type="entry name" value="DUF3504 DOMAIN-CONTAINING PROTEIN"/>
    <property type="match status" value="1"/>
</dbReference>
<comment type="caution">
    <text evidence="1">The sequence shown here is derived from an EMBL/GenBank/DDBJ whole genome shotgun (WGS) entry which is preliminary data.</text>
</comment>
<sequence>MSKRNSRFVSSTREVIAKFQQASRNKNTDKSMNVWMDLLYKFCQMHRFSNEIKELDDKTLLEQVKQFIVEVRKSNGQEYKASSLYTGYCAIAQGFLKFKNLYKTLDGHMKSIVDKGDKNRKQSDPLEVDEIKLILDSPATSTNNPKGLLRRVWLWVSLLCCLRGGDAKSLKASWLKELDNGGMQLKLPKENIMLIIFSRHKTIAGVSAYQHQFLKQKLDNVSYLIPVEEAEFSKASDLLLNASDLIPNKQNKKSNASEDDELNKSNLPRISIKNCNNISINITFNNA</sequence>
<dbReference type="PANTHER" id="PTHR21446:SF12">
    <property type="entry name" value="POTASSIUM CHANNEL TETRAMERIZATION DOMAIN CONTAINING 1"/>
    <property type="match status" value="1"/>
</dbReference>
<dbReference type="Proteomes" id="UP000266673">
    <property type="component" value="Unassembled WGS sequence"/>
</dbReference>
<dbReference type="AlphaFoldDB" id="A0A397VQM3"/>
<proteinExistence type="predicted"/>
<accession>A0A397VQM3</accession>